<feature type="compositionally biased region" description="Acidic residues" evidence="1">
    <location>
        <begin position="171"/>
        <end position="186"/>
    </location>
</feature>
<dbReference type="GO" id="GO:0017025">
    <property type="term" value="F:TBP-class protein binding"/>
    <property type="evidence" value="ECO:0007669"/>
    <property type="project" value="TreeGrafter"/>
</dbReference>
<accession>A0A443HUP3</accession>
<dbReference type="Pfam" id="PF15463">
    <property type="entry name" value="ECM11"/>
    <property type="match status" value="1"/>
</dbReference>
<feature type="compositionally biased region" description="Pro residues" evidence="1">
    <location>
        <begin position="407"/>
        <end position="421"/>
    </location>
</feature>
<feature type="domain" description="Extracellular mutant protein 11 C-terminal" evidence="2">
    <location>
        <begin position="382"/>
        <end position="519"/>
    </location>
</feature>
<evidence type="ECO:0000313" key="4">
    <source>
        <dbReference type="Proteomes" id="UP000283841"/>
    </source>
</evidence>
<dbReference type="STRING" id="264951.A0A443HUP3"/>
<sequence>MAVGDYIHAKEAGQARADTAERTHQHQRLPRQLLAQQARVPVPSPKLPGFAAIRPSRSTSIESRGPSAPNGIQQPEHQVAQNGVDSHRDPFDTDVEGVDDSTIAGTSVMGAEDSHANAPLYSNGYRFQRPPVNPSYDYAKPEGLGNRAVKASGFDTDEAEADSSHAGSSLQEDDDDDEDDADDADGEQTQTIHWDQRQNYHPPESSMKRVEDFWLASSRRAALSKAPNPLAGESSSARVTISDAVKINRPPYANGARTEALPPRTVAVTPKGRFSPPKQPAYARYLLSPTRRTGGPRPPPARPASAADLHLKEVTEPELRSSGLERRHSARSPGVFDATNLECLDDDTMDAHSSSSESSGPASVIHSKEPTTSSKKRQFELDYPPEVLDQKSFEDLESESFDYVPASNPPAPPPTSPPPQPKEARTAAERVDLLLKLSDTERRNYLSSLAIDEWEECGDELMSQFGNILIKMKEARQARRKTAAAFEAEIKRRHNDVQNEEKDLASKLAEMREGGLGVLRRRSP</sequence>
<dbReference type="Proteomes" id="UP000283841">
    <property type="component" value="Unassembled WGS sequence"/>
</dbReference>
<keyword evidence="4" id="KW-1185">Reference proteome</keyword>
<feature type="region of interest" description="Disordered" evidence="1">
    <location>
        <begin position="1"/>
        <end position="84"/>
    </location>
</feature>
<evidence type="ECO:0000259" key="2">
    <source>
        <dbReference type="Pfam" id="PF15463"/>
    </source>
</evidence>
<organism evidence="3 4">
    <name type="scientific">Byssochlamys spectabilis</name>
    <name type="common">Paecilomyces variotii</name>
    <dbReference type="NCBI Taxonomy" id="264951"/>
    <lineage>
        <taxon>Eukaryota</taxon>
        <taxon>Fungi</taxon>
        <taxon>Dikarya</taxon>
        <taxon>Ascomycota</taxon>
        <taxon>Pezizomycotina</taxon>
        <taxon>Eurotiomycetes</taxon>
        <taxon>Eurotiomycetidae</taxon>
        <taxon>Eurotiales</taxon>
        <taxon>Thermoascaceae</taxon>
        <taxon>Paecilomyces</taxon>
    </lineage>
</organism>
<dbReference type="AlphaFoldDB" id="A0A443HUP3"/>
<protein>
    <submittedName>
        <fullName evidence="3">Extracellular mutant protein 11-domain-containing protein</fullName>
    </submittedName>
</protein>
<dbReference type="InterPro" id="IPR029178">
    <property type="entry name" value="Ecm11_C"/>
</dbReference>
<name>A0A443HUP3_BYSSP</name>
<reference evidence="3 4" key="1">
    <citation type="journal article" date="2018" name="Front. Microbiol.">
        <title>Genomic and genetic insights into a cosmopolitan fungus, Paecilomyces variotii (Eurotiales).</title>
        <authorList>
            <person name="Urquhart A.S."/>
            <person name="Mondo S.J."/>
            <person name="Makela M.R."/>
            <person name="Hane J.K."/>
            <person name="Wiebenga A."/>
            <person name="He G."/>
            <person name="Mihaltcheva S."/>
            <person name="Pangilinan J."/>
            <person name="Lipzen A."/>
            <person name="Barry K."/>
            <person name="de Vries R.P."/>
            <person name="Grigoriev I.V."/>
            <person name="Idnurm A."/>
        </authorList>
    </citation>
    <scope>NUCLEOTIDE SEQUENCE [LARGE SCALE GENOMIC DNA]</scope>
    <source>
        <strain evidence="3 4">CBS 101075</strain>
    </source>
</reference>
<dbReference type="VEuPathDB" id="FungiDB:C8Q69DRAFT_257894"/>
<feature type="region of interest" description="Disordered" evidence="1">
    <location>
        <begin position="249"/>
        <end position="429"/>
    </location>
</feature>
<dbReference type="EMBL" id="RCNU01000005">
    <property type="protein sequence ID" value="RWQ95537.1"/>
    <property type="molecule type" value="Genomic_DNA"/>
</dbReference>
<dbReference type="GO" id="GO:0042790">
    <property type="term" value="P:nucleolar large rRNA transcription by RNA polymerase I"/>
    <property type="evidence" value="ECO:0007669"/>
    <property type="project" value="TreeGrafter"/>
</dbReference>
<evidence type="ECO:0000256" key="1">
    <source>
        <dbReference type="SAM" id="MobiDB-lite"/>
    </source>
</evidence>
<dbReference type="PANTHER" id="PTHR28244">
    <property type="entry name" value="RNA POLYMERASE I-SPECIFIC TRANSCRIPTION INITIATION FACTOR RRN11"/>
    <property type="match status" value="1"/>
</dbReference>
<dbReference type="GO" id="GO:0001164">
    <property type="term" value="F:RNA polymerase I core promoter sequence-specific DNA binding"/>
    <property type="evidence" value="ECO:0007669"/>
    <property type="project" value="TreeGrafter"/>
</dbReference>
<evidence type="ECO:0000313" key="3">
    <source>
        <dbReference type="EMBL" id="RWQ95537.1"/>
    </source>
</evidence>
<feature type="compositionally biased region" description="Basic and acidic residues" evidence="1">
    <location>
        <begin position="7"/>
        <end position="24"/>
    </location>
</feature>
<dbReference type="PANTHER" id="PTHR28244:SF1">
    <property type="entry name" value="RNA POLYMERASE I-SPECIFIC TRANSCRIPTION INITIATION FACTOR RRN11"/>
    <property type="match status" value="1"/>
</dbReference>
<feature type="compositionally biased region" description="Polar residues" evidence="1">
    <location>
        <begin position="70"/>
        <end position="84"/>
    </location>
</feature>
<comment type="caution">
    <text evidence="3">The sequence shown here is derived from an EMBL/GenBank/DDBJ whole genome shotgun (WGS) entry which is preliminary data.</text>
</comment>
<proteinExistence type="predicted"/>
<gene>
    <name evidence="3" type="ORF">C8Q69DRAFT_257894</name>
</gene>
<dbReference type="InterPro" id="IPR053029">
    <property type="entry name" value="RNA_pol_I-specific_init_factor"/>
</dbReference>
<dbReference type="GO" id="GO:0070860">
    <property type="term" value="C:RNA polymerase I core factor complex"/>
    <property type="evidence" value="ECO:0007669"/>
    <property type="project" value="TreeGrafter"/>
</dbReference>
<dbReference type="RefSeq" id="XP_028485182.1">
    <property type="nucleotide sequence ID" value="XM_028626651.1"/>
</dbReference>
<feature type="compositionally biased region" description="Polar residues" evidence="1">
    <location>
        <begin position="187"/>
        <end position="199"/>
    </location>
</feature>
<feature type="compositionally biased region" description="Low complexity" evidence="1">
    <location>
        <begin position="30"/>
        <end position="39"/>
    </location>
</feature>
<feature type="region of interest" description="Disordered" evidence="1">
    <location>
        <begin position="155"/>
        <end position="207"/>
    </location>
</feature>
<feature type="compositionally biased region" description="Basic and acidic residues" evidence="1">
    <location>
        <begin position="309"/>
        <end position="327"/>
    </location>
</feature>
<dbReference type="GeneID" id="39595928"/>